<evidence type="ECO:0000259" key="2">
    <source>
        <dbReference type="Pfam" id="PF04909"/>
    </source>
</evidence>
<accession>A0A2T0MQB3</accession>
<evidence type="ECO:0000256" key="1">
    <source>
        <dbReference type="SAM" id="MobiDB-lite"/>
    </source>
</evidence>
<sequence>MIDSHAHLVTDDPAYPYDPPGGTVSDAVRHDPMTAERLLAALDANGLSAAVAVQRAHVYGYDNSYVVDAAARHPDRLRAMCVIDARASDAAKTVRRWAERGAVAMRLTSPGGDQHGGTPGAGWFAGPAALEVWRQVSELGLSMCLHLYRWNRDESLRALPAVARAFPGTPVVLDHVASVEAHRAEPVPGAAGLLALADLPQVHVKVTTLNFARISAAGVAPPVIVEWLVSRFGAERVLWGSDVTQTAGTYADMARIARESVAGLPARDAALVLGGTAAALYGFPPLPQTGEPGPQAAEPGPQAGEGGAEAGEHAG</sequence>
<dbReference type="PANTHER" id="PTHR35563:SF2">
    <property type="entry name" value="BARREL METAL-DEPENDENT HYDROLASE, PUTATIVE (AFU_ORTHOLOGUE AFUA_1G16240)-RELATED"/>
    <property type="match status" value="1"/>
</dbReference>
<proteinExistence type="predicted"/>
<feature type="domain" description="Amidohydrolase-related" evidence="2">
    <location>
        <begin position="2"/>
        <end position="283"/>
    </location>
</feature>
<dbReference type="Gene3D" id="3.20.20.140">
    <property type="entry name" value="Metal-dependent hydrolases"/>
    <property type="match status" value="1"/>
</dbReference>
<dbReference type="AlphaFoldDB" id="A0A2T0MQB3"/>
<dbReference type="SUPFAM" id="SSF51556">
    <property type="entry name" value="Metallo-dependent hydrolases"/>
    <property type="match status" value="1"/>
</dbReference>
<dbReference type="GO" id="GO:0016787">
    <property type="term" value="F:hydrolase activity"/>
    <property type="evidence" value="ECO:0007669"/>
    <property type="project" value="UniProtKB-KW"/>
</dbReference>
<dbReference type="InterPro" id="IPR032466">
    <property type="entry name" value="Metal_Hydrolase"/>
</dbReference>
<dbReference type="RefSeq" id="WP_181308092.1">
    <property type="nucleotide sequence ID" value="NZ_PVNG01000017.1"/>
</dbReference>
<protein>
    <submittedName>
        <fullName evidence="3">Putative TIM-barrel fold metal-dependent hydrolase</fullName>
    </submittedName>
</protein>
<feature type="compositionally biased region" description="Low complexity" evidence="1">
    <location>
        <begin position="290"/>
        <end position="302"/>
    </location>
</feature>
<dbReference type="EMBL" id="PVNG01000017">
    <property type="protein sequence ID" value="PRX60287.1"/>
    <property type="molecule type" value="Genomic_DNA"/>
</dbReference>
<feature type="region of interest" description="Disordered" evidence="1">
    <location>
        <begin position="284"/>
        <end position="315"/>
    </location>
</feature>
<keyword evidence="3" id="KW-0378">Hydrolase</keyword>
<evidence type="ECO:0000313" key="3">
    <source>
        <dbReference type="EMBL" id="PRX60287.1"/>
    </source>
</evidence>
<dbReference type="Pfam" id="PF04909">
    <property type="entry name" value="Amidohydro_2"/>
    <property type="match status" value="1"/>
</dbReference>
<name>A0A2T0MQB3_9ACTN</name>
<evidence type="ECO:0000313" key="4">
    <source>
        <dbReference type="Proteomes" id="UP000238312"/>
    </source>
</evidence>
<organism evidence="3 4">
    <name type="scientific">Nonomuraea fuscirosea</name>
    <dbReference type="NCBI Taxonomy" id="1291556"/>
    <lineage>
        <taxon>Bacteria</taxon>
        <taxon>Bacillati</taxon>
        <taxon>Actinomycetota</taxon>
        <taxon>Actinomycetes</taxon>
        <taxon>Streptosporangiales</taxon>
        <taxon>Streptosporangiaceae</taxon>
        <taxon>Nonomuraea</taxon>
    </lineage>
</organism>
<comment type="caution">
    <text evidence="3">The sequence shown here is derived from an EMBL/GenBank/DDBJ whole genome shotgun (WGS) entry which is preliminary data.</text>
</comment>
<reference evidence="3 4" key="1">
    <citation type="submission" date="2018-03" db="EMBL/GenBank/DDBJ databases">
        <title>Genomic Encyclopedia of Type Strains, Phase III (KMG-III): the genomes of soil and plant-associated and newly described type strains.</title>
        <authorList>
            <person name="Whitman W."/>
        </authorList>
    </citation>
    <scope>NUCLEOTIDE SEQUENCE [LARGE SCALE GENOMIC DNA]</scope>
    <source>
        <strain evidence="3 4">CGMCC 4.7104</strain>
    </source>
</reference>
<dbReference type="InterPro" id="IPR006680">
    <property type="entry name" value="Amidohydro-rel"/>
</dbReference>
<dbReference type="PANTHER" id="PTHR35563">
    <property type="entry name" value="BARREL METAL-DEPENDENT HYDROLASE, PUTATIVE (AFU_ORTHOLOGUE AFUA_1G16240)-RELATED"/>
    <property type="match status" value="1"/>
</dbReference>
<dbReference type="Proteomes" id="UP000238312">
    <property type="component" value="Unassembled WGS sequence"/>
</dbReference>
<gene>
    <name evidence="3" type="ORF">B0I32_11754</name>
</gene>
<keyword evidence="4" id="KW-1185">Reference proteome</keyword>
<dbReference type="InterPro" id="IPR052358">
    <property type="entry name" value="Aro_Compnd_Degr_Hydrolases"/>
</dbReference>